<dbReference type="PANTHER" id="PTHR14927:SF0">
    <property type="entry name" value="NUCLEOLAR PROTEIN 10"/>
    <property type="match status" value="1"/>
</dbReference>
<name>A0A5N5MC73_9ROSI</name>
<comment type="caution">
    <text evidence="1">The sequence shown here is derived from an EMBL/GenBank/DDBJ whole genome shotgun (WGS) entry which is preliminary data.</text>
</comment>
<evidence type="ECO:0000313" key="1">
    <source>
        <dbReference type="EMBL" id="KAB5551686.1"/>
    </source>
</evidence>
<dbReference type="GO" id="GO:0000462">
    <property type="term" value="P:maturation of SSU-rRNA from tricistronic rRNA transcript (SSU-rRNA, 5.8S rRNA, LSU-rRNA)"/>
    <property type="evidence" value="ECO:0007669"/>
    <property type="project" value="TreeGrafter"/>
</dbReference>
<dbReference type="GO" id="GO:0032040">
    <property type="term" value="C:small-subunit processome"/>
    <property type="evidence" value="ECO:0007669"/>
    <property type="project" value="TreeGrafter"/>
</dbReference>
<gene>
    <name evidence="1" type="ORF">DKX38_008997</name>
</gene>
<organism evidence="1 2">
    <name type="scientific">Salix brachista</name>
    <dbReference type="NCBI Taxonomy" id="2182728"/>
    <lineage>
        <taxon>Eukaryota</taxon>
        <taxon>Viridiplantae</taxon>
        <taxon>Streptophyta</taxon>
        <taxon>Embryophyta</taxon>
        <taxon>Tracheophyta</taxon>
        <taxon>Spermatophyta</taxon>
        <taxon>Magnoliopsida</taxon>
        <taxon>eudicotyledons</taxon>
        <taxon>Gunneridae</taxon>
        <taxon>Pentapetalae</taxon>
        <taxon>rosids</taxon>
        <taxon>fabids</taxon>
        <taxon>Malpighiales</taxon>
        <taxon>Salicaceae</taxon>
        <taxon>Saliceae</taxon>
        <taxon>Salix</taxon>
    </lineage>
</organism>
<dbReference type="EMBL" id="VDCV01000006">
    <property type="protein sequence ID" value="KAB5551686.1"/>
    <property type="molecule type" value="Genomic_DNA"/>
</dbReference>
<dbReference type="AlphaFoldDB" id="A0A5N5MC73"/>
<keyword evidence="2" id="KW-1185">Reference proteome</keyword>
<evidence type="ECO:0000313" key="2">
    <source>
        <dbReference type="Proteomes" id="UP000326939"/>
    </source>
</evidence>
<dbReference type="GO" id="GO:0030686">
    <property type="term" value="C:90S preribosome"/>
    <property type="evidence" value="ECO:0007669"/>
    <property type="project" value="TreeGrafter"/>
</dbReference>
<accession>A0A5N5MC73</accession>
<reference evidence="2" key="1">
    <citation type="journal article" date="2019" name="Gigascience">
        <title>De novo genome assembly of the endangered Acer yangbiense, a plant species with extremely small populations endemic to Yunnan Province, China.</title>
        <authorList>
            <person name="Yang J."/>
            <person name="Wariss H.M."/>
            <person name="Tao L."/>
            <person name="Zhang R."/>
            <person name="Yun Q."/>
            <person name="Hollingsworth P."/>
            <person name="Dao Z."/>
            <person name="Luo G."/>
            <person name="Guo H."/>
            <person name="Ma Y."/>
            <person name="Sun W."/>
        </authorList>
    </citation>
    <scope>NUCLEOTIDE SEQUENCE [LARGE SCALE GENOMIC DNA]</scope>
    <source>
        <strain evidence="2">cv. br00</strain>
    </source>
</reference>
<dbReference type="PANTHER" id="PTHR14927">
    <property type="entry name" value="NUCLEOLAR PROTEIN 10"/>
    <property type="match status" value="1"/>
</dbReference>
<protein>
    <submittedName>
        <fullName evidence="1">Uncharacterized protein</fullName>
    </submittedName>
</protein>
<dbReference type="Proteomes" id="UP000326939">
    <property type="component" value="Chromosome 6"/>
</dbReference>
<proteinExistence type="predicted"/>
<dbReference type="InterPro" id="IPR040382">
    <property type="entry name" value="NOL10/Enp2"/>
</dbReference>
<sequence>MATKGSGLKSTSINGVKMYMVSSQQRSPASWILDDDYSKLSFLCANRSVCLHAKYGKHYTLQTPRSRDSWVVPNVLVNKLLMAWTGVPWEIIEGKTEWEREMTYNCRVFYRMGRDLEMNIAMEIEKLYEVKDERHAEAFWSHVSLADEDSLPLGEKAAAIGDNPQTSA</sequence>